<dbReference type="Proteomes" id="UP001240697">
    <property type="component" value="Chromosome"/>
</dbReference>
<evidence type="ECO:0000256" key="8">
    <source>
        <dbReference type="ARBA" id="ARBA00023012"/>
    </source>
</evidence>
<dbReference type="EC" id="2.7.13.3" evidence="2"/>
<dbReference type="EMBL" id="CP125947">
    <property type="protein sequence ID" value="WHS64091.1"/>
    <property type="molecule type" value="Genomic_DNA"/>
</dbReference>
<dbReference type="PANTHER" id="PTHR43065:SF10">
    <property type="entry name" value="PEROXIDE STRESS-ACTIVATED HISTIDINE KINASE MAK3"/>
    <property type="match status" value="1"/>
</dbReference>
<gene>
    <name evidence="11" type="ORF">QMY55_16475</name>
</gene>
<dbReference type="CDD" id="cd00075">
    <property type="entry name" value="HATPase"/>
    <property type="match status" value="1"/>
</dbReference>
<dbReference type="PRINTS" id="PR00344">
    <property type="entry name" value="BCTRLSENSOR"/>
</dbReference>
<comment type="catalytic activity">
    <reaction evidence="1">
        <text>ATP + protein L-histidine = ADP + protein N-phospho-L-histidine.</text>
        <dbReference type="EC" id="2.7.13.3"/>
    </reaction>
</comment>
<feature type="domain" description="Histidine kinase" evidence="10">
    <location>
        <begin position="417"/>
        <end position="607"/>
    </location>
</feature>
<dbReference type="SUPFAM" id="SSF55874">
    <property type="entry name" value="ATPase domain of HSP90 chaperone/DNA topoisomerase II/histidine kinase"/>
    <property type="match status" value="1"/>
</dbReference>
<evidence type="ECO:0000313" key="12">
    <source>
        <dbReference type="Proteomes" id="UP001240697"/>
    </source>
</evidence>
<evidence type="ECO:0000256" key="6">
    <source>
        <dbReference type="ARBA" id="ARBA00022777"/>
    </source>
</evidence>
<evidence type="ECO:0000259" key="10">
    <source>
        <dbReference type="PROSITE" id="PS50109"/>
    </source>
</evidence>
<evidence type="ECO:0000256" key="3">
    <source>
        <dbReference type="ARBA" id="ARBA00022553"/>
    </source>
</evidence>
<keyword evidence="9" id="KW-0472">Membrane</keyword>
<proteinExistence type="predicted"/>
<keyword evidence="5" id="KW-0547">Nucleotide-binding</keyword>
<feature type="transmembrane region" description="Helical" evidence="9">
    <location>
        <begin position="31"/>
        <end position="47"/>
    </location>
</feature>
<dbReference type="PROSITE" id="PS50109">
    <property type="entry name" value="HIS_KIN"/>
    <property type="match status" value="1"/>
</dbReference>
<reference evidence="11 12" key="1">
    <citation type="submission" date="2023-05" db="EMBL/GenBank/DDBJ databases">
        <authorList>
            <person name="Yin Y."/>
            <person name="Lu Z."/>
        </authorList>
    </citation>
    <scope>NUCLEOTIDE SEQUENCE [LARGE SCALE GENOMIC DNA]</scope>
    <source>
        <strain evidence="11 12">ZM22</strain>
    </source>
</reference>
<keyword evidence="8" id="KW-0902">Two-component regulatory system</keyword>
<accession>A0ABY8SPC0</accession>
<keyword evidence="6" id="KW-0418">Kinase</keyword>
<feature type="transmembrane region" description="Helical" evidence="9">
    <location>
        <begin position="95"/>
        <end position="112"/>
    </location>
</feature>
<dbReference type="InterPro" id="IPR005467">
    <property type="entry name" value="His_kinase_dom"/>
</dbReference>
<keyword evidence="12" id="KW-1185">Reference proteome</keyword>
<evidence type="ECO:0000256" key="9">
    <source>
        <dbReference type="SAM" id="Phobius"/>
    </source>
</evidence>
<keyword evidence="9" id="KW-0812">Transmembrane</keyword>
<dbReference type="InterPro" id="IPR004358">
    <property type="entry name" value="Sig_transdc_His_kin-like_C"/>
</dbReference>
<name>A0ABY8SPC0_9BURK</name>
<evidence type="ECO:0000256" key="1">
    <source>
        <dbReference type="ARBA" id="ARBA00000085"/>
    </source>
</evidence>
<evidence type="ECO:0000256" key="7">
    <source>
        <dbReference type="ARBA" id="ARBA00022840"/>
    </source>
</evidence>
<dbReference type="SMART" id="SM00387">
    <property type="entry name" value="HATPase_c"/>
    <property type="match status" value="1"/>
</dbReference>
<evidence type="ECO:0000256" key="2">
    <source>
        <dbReference type="ARBA" id="ARBA00012438"/>
    </source>
</evidence>
<dbReference type="InterPro" id="IPR003594">
    <property type="entry name" value="HATPase_dom"/>
</dbReference>
<keyword evidence="4" id="KW-0808">Transferase</keyword>
<feature type="transmembrane region" description="Helical" evidence="9">
    <location>
        <begin position="193"/>
        <end position="215"/>
    </location>
</feature>
<dbReference type="Pfam" id="PF02518">
    <property type="entry name" value="HATPase_c"/>
    <property type="match status" value="1"/>
</dbReference>
<dbReference type="RefSeq" id="WP_283485241.1">
    <property type="nucleotide sequence ID" value="NZ_CP125947.1"/>
</dbReference>
<dbReference type="InterPro" id="IPR036097">
    <property type="entry name" value="HisK_dim/P_sf"/>
</dbReference>
<keyword evidence="7 11" id="KW-0067">ATP-binding</keyword>
<keyword evidence="3" id="KW-0597">Phosphoprotein</keyword>
<organism evidence="11 12">
    <name type="scientific">Comamonas resistens</name>
    <dbReference type="NCBI Taxonomy" id="3046670"/>
    <lineage>
        <taxon>Bacteria</taxon>
        <taxon>Pseudomonadati</taxon>
        <taxon>Pseudomonadota</taxon>
        <taxon>Betaproteobacteria</taxon>
        <taxon>Burkholderiales</taxon>
        <taxon>Comamonadaceae</taxon>
        <taxon>Comamonas</taxon>
    </lineage>
</organism>
<dbReference type="Gene3D" id="1.10.287.130">
    <property type="match status" value="1"/>
</dbReference>
<dbReference type="SMART" id="SM00388">
    <property type="entry name" value="HisKA"/>
    <property type="match status" value="1"/>
</dbReference>
<dbReference type="InterPro" id="IPR036890">
    <property type="entry name" value="HATPase_C_sf"/>
</dbReference>
<feature type="transmembrane region" description="Helical" evidence="9">
    <location>
        <begin position="59"/>
        <end position="83"/>
    </location>
</feature>
<evidence type="ECO:0000256" key="5">
    <source>
        <dbReference type="ARBA" id="ARBA00022741"/>
    </source>
</evidence>
<protein>
    <recommendedName>
        <fullName evidence="2">histidine kinase</fullName>
        <ecNumber evidence="2">2.7.13.3</ecNumber>
    </recommendedName>
</protein>
<feature type="transmembrane region" description="Helical" evidence="9">
    <location>
        <begin position="227"/>
        <end position="247"/>
    </location>
</feature>
<feature type="transmembrane region" description="Helical" evidence="9">
    <location>
        <begin position="132"/>
        <end position="155"/>
    </location>
</feature>
<feature type="transmembrane region" description="Helical" evidence="9">
    <location>
        <begin position="167"/>
        <end position="187"/>
    </location>
</feature>
<dbReference type="InterPro" id="IPR003661">
    <property type="entry name" value="HisK_dim/P_dom"/>
</dbReference>
<dbReference type="Pfam" id="PF00512">
    <property type="entry name" value="HisKA"/>
    <property type="match status" value="1"/>
</dbReference>
<dbReference type="Gene3D" id="3.30.565.10">
    <property type="entry name" value="Histidine kinase-like ATPase, C-terminal domain"/>
    <property type="match status" value="1"/>
</dbReference>
<dbReference type="CDD" id="cd00082">
    <property type="entry name" value="HisKA"/>
    <property type="match status" value="1"/>
</dbReference>
<dbReference type="PANTHER" id="PTHR43065">
    <property type="entry name" value="SENSOR HISTIDINE KINASE"/>
    <property type="match status" value="1"/>
</dbReference>
<evidence type="ECO:0000313" key="11">
    <source>
        <dbReference type="EMBL" id="WHS64091.1"/>
    </source>
</evidence>
<keyword evidence="9" id="KW-1133">Transmembrane helix</keyword>
<feature type="transmembrane region" description="Helical" evidence="9">
    <location>
        <begin position="6"/>
        <end position="24"/>
    </location>
</feature>
<sequence>MLIHIALLLTLIETLALSAVLMNWARQVQGARLLVIFLLGVAAWIVGNELPNWAGIETAPVAMLLLSSLPLTSAAFLHFCVIFCEVAIRPGWMRLAYAMAGLATVQSLVGWPGEFKHFPPFTGVEWVVVPNIHGWISSIAWVVLAAGGMLALAVGWWHASSQRRRQIAAVAVSCGWGLMAMSGYLFAALDIPVYPWQVLAAPAYPVILVYGILRYRVFVANVWARRALASALLILLCVMVVPLTVLLPMDSRWLNAVVVAATCVALSGPVWRIAAKLVYPGGVPSAADLRQWRGQLSQGASMETLADNAAQMASQRMGLNVCVQLQRSMQVLATAGAQTHAPTMCCTKSSSHAGAEWQTILTGFDEASPGQRHWVELFGATLADAATQVELAELAQQREREYQLQARLAELGSLAATVAHDVRNPLNIISMAVAMSPAETRQEVNAQIGRISRLTEDLLDYAKPWQIQPVQTDIAARMQSLARHVPGIELGAVLAQPVQALVDPVRFDQAVSNLLSNAKAAAGQRRIYVDVESSAQQLLVHVCDDGPGIPADMREQIFQPFASRSPGGTGLGLAIVARIMAAHGGTAELSTRAPWQTCFTLRFPQTSPL</sequence>
<dbReference type="SUPFAM" id="SSF47384">
    <property type="entry name" value="Homodimeric domain of signal transducing histidine kinase"/>
    <property type="match status" value="1"/>
</dbReference>
<dbReference type="GO" id="GO:0005524">
    <property type="term" value="F:ATP binding"/>
    <property type="evidence" value="ECO:0007669"/>
    <property type="project" value="UniProtKB-KW"/>
</dbReference>
<evidence type="ECO:0000256" key="4">
    <source>
        <dbReference type="ARBA" id="ARBA00022679"/>
    </source>
</evidence>